<dbReference type="AlphaFoldDB" id="A0AB73NUQ5"/>
<name>A0AB73NUQ5_YERKR</name>
<accession>A0AB73NUQ5</accession>
<dbReference type="Proteomes" id="UP000195840">
    <property type="component" value="Unassembled WGS sequence"/>
</dbReference>
<comment type="caution">
    <text evidence="2">The sequence shown here is derived from an EMBL/GenBank/DDBJ whole genome shotgun (WGS) entry which is preliminary data.</text>
</comment>
<feature type="transmembrane region" description="Helical" evidence="1">
    <location>
        <begin position="20"/>
        <end position="39"/>
    </location>
</feature>
<evidence type="ECO:0000313" key="2">
    <source>
        <dbReference type="EMBL" id="OVZ81077.1"/>
    </source>
</evidence>
<dbReference type="RefSeq" id="WP_087795132.1">
    <property type="nucleotide sequence ID" value="NZ_CAWNET010000061.1"/>
</dbReference>
<organism evidence="2 3">
    <name type="scientific">Yersinia kristensenii</name>
    <dbReference type="NCBI Taxonomy" id="28152"/>
    <lineage>
        <taxon>Bacteria</taxon>
        <taxon>Pseudomonadati</taxon>
        <taxon>Pseudomonadota</taxon>
        <taxon>Gammaproteobacteria</taxon>
        <taxon>Enterobacterales</taxon>
        <taxon>Yersiniaceae</taxon>
        <taxon>Yersinia</taxon>
    </lineage>
</organism>
<evidence type="ECO:0000256" key="1">
    <source>
        <dbReference type="SAM" id="Phobius"/>
    </source>
</evidence>
<keyword evidence="1" id="KW-0812">Transmembrane</keyword>
<protein>
    <submittedName>
        <fullName evidence="2">Uncharacterized protein</fullName>
    </submittedName>
</protein>
<keyword evidence="1" id="KW-1133">Transmembrane helix</keyword>
<keyword evidence="3" id="KW-1185">Reference proteome</keyword>
<gene>
    <name evidence="2" type="ORF">CBW52_08210</name>
</gene>
<evidence type="ECO:0000313" key="3">
    <source>
        <dbReference type="Proteomes" id="UP000195840"/>
    </source>
</evidence>
<reference evidence="2 3" key="1">
    <citation type="submission" date="2017-05" db="EMBL/GenBank/DDBJ databases">
        <title>Whole genome sequencing of Yersinia kristensenii.</title>
        <authorList>
            <person name="Campioni F."/>
        </authorList>
    </citation>
    <scope>NUCLEOTIDE SEQUENCE [LARGE SCALE GENOMIC DNA]</scope>
    <source>
        <strain evidence="2 3">CFSAN060538</strain>
    </source>
</reference>
<keyword evidence="1" id="KW-0472">Membrane</keyword>
<proteinExistence type="predicted"/>
<dbReference type="EMBL" id="NHOG01000009">
    <property type="protein sequence ID" value="OVZ81077.1"/>
    <property type="molecule type" value="Genomic_DNA"/>
</dbReference>
<sequence>MMFNSDFFYINNFFVSSVEKQNSSFLPITVIVAIILFLIKETLEIFKRKAADKRKISAMKTLFSRECEKNLYIINSLRNAFSMINKANDEHSDIIIEAKFSEYDKSYLSITETADGKISEHGFRITDVYLEVMEKNLMEAAIIDSVFFKRLEAAFDSLVELEHIRDSFINIENMEKIVEHDLLPGLADYGLEELEHIYSSLNVLYKYCTGSELVDSRLR</sequence>